<dbReference type="Proteomes" id="UP000000599">
    <property type="component" value="Chromosome A"/>
</dbReference>
<dbReference type="InParanoid" id="B5RSR7"/>
<dbReference type="SUPFAM" id="SSF56219">
    <property type="entry name" value="DNase I-like"/>
    <property type="match status" value="1"/>
</dbReference>
<dbReference type="Pfam" id="PF03372">
    <property type="entry name" value="Exo_endo_phos"/>
    <property type="match status" value="1"/>
</dbReference>
<dbReference type="InterPro" id="IPR050410">
    <property type="entry name" value="CCR4/nocturin_mRNA_transcr"/>
</dbReference>
<accession>B5RSR7</accession>
<reference evidence="5 6" key="1">
    <citation type="journal article" date="2004" name="Nature">
        <title>Genome evolution in yeasts.</title>
        <authorList>
            <consortium name="Genolevures"/>
            <person name="Dujon B."/>
            <person name="Sherman D."/>
            <person name="Fischer G."/>
            <person name="Durrens P."/>
            <person name="Casaregola S."/>
            <person name="Lafontaine I."/>
            <person name="de Montigny J."/>
            <person name="Marck C."/>
            <person name="Neuveglise C."/>
            <person name="Talla E."/>
            <person name="Goffard N."/>
            <person name="Frangeul L."/>
            <person name="Aigle M."/>
            <person name="Anthouard V."/>
            <person name="Babour A."/>
            <person name="Barbe V."/>
            <person name="Barnay S."/>
            <person name="Blanchin S."/>
            <person name="Beckerich J.M."/>
            <person name="Beyne E."/>
            <person name="Bleykasten C."/>
            <person name="Boisrame A."/>
            <person name="Boyer J."/>
            <person name="Cattolico L."/>
            <person name="Confanioleri F."/>
            <person name="de Daruvar A."/>
            <person name="Despons L."/>
            <person name="Fabre E."/>
            <person name="Fairhead C."/>
            <person name="Ferry-Dumazet H."/>
            <person name="Groppi A."/>
            <person name="Hantraye F."/>
            <person name="Hennequin C."/>
            <person name="Jauniaux N."/>
            <person name="Joyet P."/>
            <person name="Kachouri R."/>
            <person name="Kerrest A."/>
            <person name="Koszul R."/>
            <person name="Lemaire M."/>
            <person name="Lesur I."/>
            <person name="Ma L."/>
            <person name="Muller H."/>
            <person name="Nicaud J.M."/>
            <person name="Nikolski M."/>
            <person name="Oztas S."/>
            <person name="Ozier-Kalogeropoulos O."/>
            <person name="Pellenz S."/>
            <person name="Potier S."/>
            <person name="Richard G.F."/>
            <person name="Straub M.L."/>
            <person name="Suleau A."/>
            <person name="Swennene D."/>
            <person name="Tekaia F."/>
            <person name="Wesolowski-Louvel M."/>
            <person name="Westhof E."/>
            <person name="Wirth B."/>
            <person name="Zeniou-Meyer M."/>
            <person name="Zivanovic I."/>
            <person name="Bolotin-Fukuhara M."/>
            <person name="Thierry A."/>
            <person name="Bouchier C."/>
            <person name="Caudron B."/>
            <person name="Scarpelli C."/>
            <person name="Gaillardin C."/>
            <person name="Weissenbach J."/>
            <person name="Wincker P."/>
            <person name="Souciet J.L."/>
        </authorList>
    </citation>
    <scope>NUCLEOTIDE SEQUENCE [LARGE SCALE GENOMIC DNA]</scope>
    <source>
        <strain evidence="6">ATCC 36239 / CBS 767 / BCRC 21394 / JCM 1990 / NBRC 0083 / IGC 2968</strain>
    </source>
</reference>
<dbReference type="OMA" id="PEISNWA"/>
<dbReference type="PANTHER" id="PTHR12121:SF45">
    <property type="entry name" value="NOCTURNIN"/>
    <property type="match status" value="1"/>
</dbReference>
<keyword evidence="6" id="KW-1185">Reference proteome</keyword>
<dbReference type="GO" id="GO:0006364">
    <property type="term" value="P:rRNA processing"/>
    <property type="evidence" value="ECO:0007669"/>
    <property type="project" value="EnsemblFungi"/>
</dbReference>
<dbReference type="FunCoup" id="B5RSR7">
    <property type="interactions" value="505"/>
</dbReference>
<dbReference type="GeneID" id="8998142"/>
<name>B5RSR7_DEBHA</name>
<evidence type="ECO:0000256" key="3">
    <source>
        <dbReference type="SAM" id="MobiDB-lite"/>
    </source>
</evidence>
<dbReference type="GO" id="GO:0000175">
    <property type="term" value="F:3'-5'-RNA exonuclease activity"/>
    <property type="evidence" value="ECO:0007669"/>
    <property type="project" value="TreeGrafter"/>
</dbReference>
<feature type="region of interest" description="Disordered" evidence="3">
    <location>
        <begin position="348"/>
        <end position="389"/>
    </location>
</feature>
<feature type="region of interest" description="Disordered" evidence="3">
    <location>
        <begin position="1"/>
        <end position="55"/>
    </location>
</feature>
<feature type="compositionally biased region" description="Acidic residues" evidence="3">
    <location>
        <begin position="351"/>
        <end position="370"/>
    </location>
</feature>
<evidence type="ECO:0000313" key="5">
    <source>
        <dbReference type="EMBL" id="CAR65373.1"/>
    </source>
</evidence>
<evidence type="ECO:0000313" key="6">
    <source>
        <dbReference type="Proteomes" id="UP000000599"/>
    </source>
</evidence>
<dbReference type="Gene3D" id="3.60.10.10">
    <property type="entry name" value="Endonuclease/exonuclease/phosphatase"/>
    <property type="match status" value="1"/>
</dbReference>
<proteinExistence type="inferred from homology"/>
<evidence type="ECO:0000256" key="1">
    <source>
        <dbReference type="ARBA" id="ARBA00010774"/>
    </source>
</evidence>
<evidence type="ECO:0000256" key="2">
    <source>
        <dbReference type="ARBA" id="ARBA00022801"/>
    </source>
</evidence>
<dbReference type="InterPro" id="IPR005135">
    <property type="entry name" value="Endo/exonuclease/phosphatase"/>
</dbReference>
<dbReference type="eggNOG" id="KOG2338">
    <property type="taxonomic scope" value="Eukaryota"/>
</dbReference>
<dbReference type="OrthoDB" id="428734at2759"/>
<gene>
    <name evidence="5" type="ordered locus">DEHA2A06578g</name>
</gene>
<dbReference type="VEuPathDB" id="FungiDB:DEHA2A06578g"/>
<dbReference type="RefSeq" id="XP_002769996.1">
    <property type="nucleotide sequence ID" value="XM_002769950.1"/>
</dbReference>
<sequence length="523" mass="59864">MGLIMSNISNVPTNEEKNAGVSQKEPIADAKLIQGSKKQKSTKKSRDPSTLTPEYIEEQRRQRNLKKEKKKQELLAQGIDPNAVNTPVELRFKTRELLELPNNVASDDSFKIKIMSYNILAQALIRRKLFPTSGNALKWSTRSQVLLSEFKHYDADILCLQELDFIQYNSYWRKELGKLGYDMKYYRADTKNHGLAIAFKSDKFICKHQSFMYYDKETSGELRPRTATQNIGFLACLEFTPDILTKYSNISRNGIIIGTTHLFWHPFGTFERTRQTYLILKKFKEFRSTMNTLKGNDDDWYGFFAGDFNSQPFDAPYLSITAKPAHYAERARIVLGCSLSYQYSKNRGVIDQEDDNGDEDKENGQEEEGGNIEKFGSNQPKDPVPESFKPTTEQLKLVNSMEDLHNSLDMRAISLYSVGYKLVDPDNAGLDNNRDEPIFSNWAHAWRGLLDYIFVISSWDATRESFSDKVDTVEDVEHNNGVRITKLLKLPLPKEMGPEPSGQPRLGQYPSDHLCLMAEVALC</sequence>
<dbReference type="KEGG" id="dha:DEHA2A06578g"/>
<dbReference type="InterPro" id="IPR036691">
    <property type="entry name" value="Endo/exonu/phosph_ase_sf"/>
</dbReference>
<dbReference type="PANTHER" id="PTHR12121">
    <property type="entry name" value="CARBON CATABOLITE REPRESSOR PROTEIN 4"/>
    <property type="match status" value="1"/>
</dbReference>
<feature type="domain" description="Endonuclease/exonuclease/phosphatase" evidence="4">
    <location>
        <begin position="115"/>
        <end position="455"/>
    </location>
</feature>
<keyword evidence="2" id="KW-0378">Hydrolase</keyword>
<dbReference type="GO" id="GO:0004521">
    <property type="term" value="F:RNA endonuclease activity"/>
    <property type="evidence" value="ECO:0007669"/>
    <property type="project" value="EnsemblFungi"/>
</dbReference>
<dbReference type="AlphaFoldDB" id="B5RSR7"/>
<organism evidence="5 6">
    <name type="scientific">Debaryomyces hansenii (strain ATCC 36239 / CBS 767 / BCRC 21394 / JCM 1990 / NBRC 0083 / IGC 2968)</name>
    <name type="common">Yeast</name>
    <name type="synonym">Torulaspora hansenii</name>
    <dbReference type="NCBI Taxonomy" id="284592"/>
    <lineage>
        <taxon>Eukaryota</taxon>
        <taxon>Fungi</taxon>
        <taxon>Dikarya</taxon>
        <taxon>Ascomycota</taxon>
        <taxon>Saccharomycotina</taxon>
        <taxon>Pichiomycetes</taxon>
        <taxon>Debaryomycetaceae</taxon>
        <taxon>Debaryomyces</taxon>
    </lineage>
</organism>
<feature type="compositionally biased region" description="Polar residues" evidence="3">
    <location>
        <begin position="1"/>
        <end position="13"/>
    </location>
</feature>
<dbReference type="EMBL" id="CR382133">
    <property type="protein sequence ID" value="CAR65373.1"/>
    <property type="molecule type" value="Genomic_DNA"/>
</dbReference>
<dbReference type="HOGENOM" id="CLU_034867_0_0_1"/>
<comment type="similarity">
    <text evidence="1">Belongs to the CCR4/nocturin family.</text>
</comment>
<protein>
    <submittedName>
        <fullName evidence="5">DEHA2A06578p</fullName>
    </submittedName>
</protein>
<evidence type="ECO:0000259" key="4">
    <source>
        <dbReference type="Pfam" id="PF03372"/>
    </source>
</evidence>